<comment type="cofactor">
    <cofactor evidence="1">
        <name>Mg(2+)</name>
        <dbReference type="ChEBI" id="CHEBI:18420"/>
    </cofactor>
</comment>
<keyword evidence="5" id="KW-0378">Hydrolase</keyword>
<dbReference type="GO" id="GO:0000287">
    <property type="term" value="F:magnesium ion binding"/>
    <property type="evidence" value="ECO:0007669"/>
    <property type="project" value="InterPro"/>
</dbReference>
<evidence type="ECO:0000313" key="8">
    <source>
        <dbReference type="EMBL" id="KPK71001.1"/>
    </source>
</evidence>
<dbReference type="InterPro" id="IPR036702">
    <property type="entry name" value="ComB-like_sf"/>
</dbReference>
<keyword evidence="6" id="KW-0460">Magnesium</keyword>
<dbReference type="SUPFAM" id="SSF142823">
    <property type="entry name" value="ComB-like"/>
    <property type="match status" value="1"/>
</dbReference>
<dbReference type="Gene3D" id="3.90.1560.10">
    <property type="entry name" value="ComB-like"/>
    <property type="match status" value="1"/>
</dbReference>
<dbReference type="AlphaFoldDB" id="A0A0S8GE34"/>
<proteinExistence type="inferred from homology"/>
<comment type="caution">
    <text evidence="8">The sequence shown here is derived from an EMBL/GenBank/DDBJ whole genome shotgun (WGS) entry which is preliminary data.</text>
</comment>
<evidence type="ECO:0000256" key="7">
    <source>
        <dbReference type="ARBA" id="ARBA00033711"/>
    </source>
</evidence>
<dbReference type="GO" id="GO:0050545">
    <property type="term" value="F:sulfopyruvate decarboxylase activity"/>
    <property type="evidence" value="ECO:0007669"/>
    <property type="project" value="TreeGrafter"/>
</dbReference>
<sequence>MKTQCVHIDWSSDGLQFALKRNDLVIIVDTLRFSSAVVTAVAHGYTIHPVADERRGRALARAVGAVMAGKPGQAKYSLSPRSYLDKGRPHAAVVLYSPNGATCASHIQCNDTACIGCFLNARAVALYADAWAARRGRNVTVLACGEQRACTSGERIVYTKEKSQRVFAIEDYLACGAIIACLSMEKTAEATVCEAAFRATRDQLVELIRHSFSGQYLTERGLDADVQHAVQIDRYDAVPVVYEGKIIAARATT</sequence>
<gene>
    <name evidence="8" type="ORF">AMJ87_08000</name>
</gene>
<dbReference type="PANTHER" id="PTHR37311">
    <property type="entry name" value="2-PHOSPHOSULFOLACTATE PHOSPHATASE-RELATED"/>
    <property type="match status" value="1"/>
</dbReference>
<accession>A0A0S8GE34</accession>
<organism evidence="8 9">
    <name type="scientific">candidate division WOR_3 bacterium SM23_60</name>
    <dbReference type="NCBI Taxonomy" id="1703780"/>
    <lineage>
        <taxon>Bacteria</taxon>
        <taxon>Bacteria division WOR-3</taxon>
    </lineage>
</organism>
<evidence type="ECO:0000256" key="4">
    <source>
        <dbReference type="ARBA" id="ARBA00021948"/>
    </source>
</evidence>
<dbReference type="Pfam" id="PF04029">
    <property type="entry name" value="2-ph_phosp"/>
    <property type="match status" value="1"/>
</dbReference>
<dbReference type="Proteomes" id="UP000051096">
    <property type="component" value="Unassembled WGS sequence"/>
</dbReference>
<reference evidence="8 9" key="1">
    <citation type="journal article" date="2015" name="Microbiome">
        <title>Genomic resolution of linkages in carbon, nitrogen, and sulfur cycling among widespread estuary sediment bacteria.</title>
        <authorList>
            <person name="Baker B.J."/>
            <person name="Lazar C.S."/>
            <person name="Teske A.P."/>
            <person name="Dick G.J."/>
        </authorList>
    </citation>
    <scope>NUCLEOTIDE SEQUENCE [LARGE SCALE GENOMIC DNA]</scope>
    <source>
        <strain evidence="8">SM23_60</strain>
    </source>
</reference>
<evidence type="ECO:0000313" key="9">
    <source>
        <dbReference type="Proteomes" id="UP000051096"/>
    </source>
</evidence>
<dbReference type="EC" id="3.1.3.71" evidence="3"/>
<evidence type="ECO:0000256" key="2">
    <source>
        <dbReference type="ARBA" id="ARBA00009997"/>
    </source>
</evidence>
<evidence type="ECO:0000256" key="6">
    <source>
        <dbReference type="ARBA" id="ARBA00022842"/>
    </source>
</evidence>
<evidence type="ECO:0000256" key="1">
    <source>
        <dbReference type="ARBA" id="ARBA00001946"/>
    </source>
</evidence>
<evidence type="ECO:0000256" key="5">
    <source>
        <dbReference type="ARBA" id="ARBA00022801"/>
    </source>
</evidence>
<dbReference type="InterPro" id="IPR005238">
    <property type="entry name" value="ComB-like"/>
</dbReference>
<dbReference type="GO" id="GO:0050532">
    <property type="term" value="F:2-phosphosulfolactate phosphatase activity"/>
    <property type="evidence" value="ECO:0007669"/>
    <property type="project" value="UniProtKB-EC"/>
</dbReference>
<dbReference type="EMBL" id="LJUO01000075">
    <property type="protein sequence ID" value="KPK71001.1"/>
    <property type="molecule type" value="Genomic_DNA"/>
</dbReference>
<comment type="catalytic activity">
    <reaction evidence="7">
        <text>(2R)-O-phospho-3-sulfolactate + H2O = (2R)-3-sulfolactate + phosphate</text>
        <dbReference type="Rhea" id="RHEA:23416"/>
        <dbReference type="ChEBI" id="CHEBI:15377"/>
        <dbReference type="ChEBI" id="CHEBI:15597"/>
        <dbReference type="ChEBI" id="CHEBI:43474"/>
        <dbReference type="ChEBI" id="CHEBI:58738"/>
        <dbReference type="EC" id="3.1.3.71"/>
    </reaction>
</comment>
<dbReference type="PANTHER" id="PTHR37311:SF1">
    <property type="entry name" value="2-PHOSPHOSULFOLACTATE PHOSPHATASE-RELATED"/>
    <property type="match status" value="1"/>
</dbReference>
<protein>
    <recommendedName>
        <fullName evidence="4">Probable 2-phosphosulfolactate phosphatase</fullName>
        <ecNumber evidence="3">3.1.3.71</ecNumber>
    </recommendedName>
</protein>
<evidence type="ECO:0000256" key="3">
    <source>
        <dbReference type="ARBA" id="ARBA00012953"/>
    </source>
</evidence>
<comment type="similarity">
    <text evidence="2">Belongs to the ComB family.</text>
</comment>
<name>A0A0S8GE34_UNCW3</name>